<keyword evidence="2" id="KW-0132">Cell division</keyword>
<feature type="compositionally biased region" description="Basic and acidic residues" evidence="5">
    <location>
        <begin position="196"/>
        <end position="209"/>
    </location>
</feature>
<evidence type="ECO:0000313" key="6">
    <source>
        <dbReference type="EMBL" id="HIZ79020.1"/>
    </source>
</evidence>
<name>A0A9D2GH38_9FIRM</name>
<keyword evidence="4" id="KW-0131">Cell cycle</keyword>
<dbReference type="EMBL" id="DXBC01000066">
    <property type="protein sequence ID" value="HIZ79020.1"/>
    <property type="molecule type" value="Genomic_DNA"/>
</dbReference>
<dbReference type="Pfam" id="PF04079">
    <property type="entry name" value="SMC_ScpB"/>
    <property type="match status" value="1"/>
</dbReference>
<feature type="compositionally biased region" description="Basic and acidic residues" evidence="5">
    <location>
        <begin position="1"/>
        <end position="11"/>
    </location>
</feature>
<dbReference type="NCBIfam" id="TIGR00281">
    <property type="entry name" value="SMC-Scp complex subunit ScpB"/>
    <property type="match status" value="1"/>
</dbReference>
<feature type="compositionally biased region" description="Basic and acidic residues" evidence="5">
    <location>
        <begin position="255"/>
        <end position="266"/>
    </location>
</feature>
<comment type="caution">
    <text evidence="6">The sequence shown here is derived from an EMBL/GenBank/DDBJ whole genome shotgun (WGS) entry which is preliminary data.</text>
</comment>
<evidence type="ECO:0000256" key="1">
    <source>
        <dbReference type="ARBA" id="ARBA00022490"/>
    </source>
</evidence>
<dbReference type="Gene3D" id="1.10.10.10">
    <property type="entry name" value="Winged helix-like DNA-binding domain superfamily/Winged helix DNA-binding domain"/>
    <property type="match status" value="2"/>
</dbReference>
<sequence length="266" mass="29784">MEEEKKVRSGTDEEENGGGSYPESDWEAIVEAVLFTMGSSVEIRQLAAAIDQSEDTARQVAERLRERYERENRGMQIVWLEDSVQMCTKARFYENLIRVASSPKKQVLTDVVLETLSIIAYKQPVTKMEIEKIRGVKSDHAVNRLVEYNLVYEAGRLDAPGRPALFATTEEFLRRFGIGSTEDLPEPAPEQIEEFRQEAEDELQYHGEEEGQAAAEAAAALEAAAEESENARDTVGEEAERALDVSGEEFSPDGETQREHTGGEIH</sequence>
<evidence type="ECO:0000256" key="3">
    <source>
        <dbReference type="ARBA" id="ARBA00022829"/>
    </source>
</evidence>
<reference evidence="6" key="1">
    <citation type="journal article" date="2021" name="PeerJ">
        <title>Extensive microbial diversity within the chicken gut microbiome revealed by metagenomics and culture.</title>
        <authorList>
            <person name="Gilroy R."/>
            <person name="Ravi A."/>
            <person name="Getino M."/>
            <person name="Pursley I."/>
            <person name="Horton D.L."/>
            <person name="Alikhan N.F."/>
            <person name="Baker D."/>
            <person name="Gharbi K."/>
            <person name="Hall N."/>
            <person name="Watson M."/>
            <person name="Adriaenssens E.M."/>
            <person name="Foster-Nyarko E."/>
            <person name="Jarju S."/>
            <person name="Secka A."/>
            <person name="Antonio M."/>
            <person name="Oren A."/>
            <person name="Chaudhuri R.R."/>
            <person name="La Ragione R."/>
            <person name="Hildebrand F."/>
            <person name="Pallen M.J."/>
        </authorList>
    </citation>
    <scope>NUCLEOTIDE SEQUENCE</scope>
    <source>
        <strain evidence="6">ChiBcec1-1093</strain>
    </source>
</reference>
<evidence type="ECO:0000256" key="5">
    <source>
        <dbReference type="SAM" id="MobiDB-lite"/>
    </source>
</evidence>
<dbReference type="PANTHER" id="PTHR34298:SF2">
    <property type="entry name" value="SEGREGATION AND CONDENSATION PROTEIN B"/>
    <property type="match status" value="1"/>
</dbReference>
<protein>
    <submittedName>
        <fullName evidence="6">SMC-Scp complex subunit ScpB</fullName>
    </submittedName>
</protein>
<dbReference type="Proteomes" id="UP000824101">
    <property type="component" value="Unassembled WGS sequence"/>
</dbReference>
<dbReference type="InterPro" id="IPR036390">
    <property type="entry name" value="WH_DNA-bd_sf"/>
</dbReference>
<dbReference type="SUPFAM" id="SSF46785">
    <property type="entry name" value="Winged helix' DNA-binding domain"/>
    <property type="match status" value="2"/>
</dbReference>
<dbReference type="InterPro" id="IPR036388">
    <property type="entry name" value="WH-like_DNA-bd_sf"/>
</dbReference>
<dbReference type="InterPro" id="IPR005234">
    <property type="entry name" value="ScpB_csome_segregation"/>
</dbReference>
<gene>
    <name evidence="6" type="primary">scpB</name>
    <name evidence="6" type="ORF">IAA17_04470</name>
</gene>
<keyword evidence="1" id="KW-0963">Cytoplasm</keyword>
<reference evidence="6" key="2">
    <citation type="submission" date="2021-04" db="EMBL/GenBank/DDBJ databases">
        <authorList>
            <person name="Gilroy R."/>
        </authorList>
    </citation>
    <scope>NUCLEOTIDE SEQUENCE</scope>
    <source>
        <strain evidence="6">ChiBcec1-1093</strain>
    </source>
</reference>
<feature type="region of interest" description="Disordered" evidence="5">
    <location>
        <begin position="196"/>
        <end position="266"/>
    </location>
</feature>
<feature type="compositionally biased region" description="Low complexity" evidence="5">
    <location>
        <begin position="212"/>
        <end position="223"/>
    </location>
</feature>
<dbReference type="AlphaFoldDB" id="A0A9D2GH38"/>
<evidence type="ECO:0000313" key="7">
    <source>
        <dbReference type="Proteomes" id="UP000824101"/>
    </source>
</evidence>
<feature type="compositionally biased region" description="Basic and acidic residues" evidence="5">
    <location>
        <begin position="229"/>
        <end position="243"/>
    </location>
</feature>
<dbReference type="PANTHER" id="PTHR34298">
    <property type="entry name" value="SEGREGATION AND CONDENSATION PROTEIN B"/>
    <property type="match status" value="1"/>
</dbReference>
<keyword evidence="3" id="KW-0159">Chromosome partition</keyword>
<organism evidence="6 7">
    <name type="scientific">Candidatus Lachnoclostridium stercorigallinarum</name>
    <dbReference type="NCBI Taxonomy" id="2838634"/>
    <lineage>
        <taxon>Bacteria</taxon>
        <taxon>Bacillati</taxon>
        <taxon>Bacillota</taxon>
        <taxon>Clostridia</taxon>
        <taxon>Lachnospirales</taxon>
        <taxon>Lachnospiraceae</taxon>
    </lineage>
</organism>
<evidence type="ECO:0000256" key="4">
    <source>
        <dbReference type="ARBA" id="ARBA00023306"/>
    </source>
</evidence>
<proteinExistence type="predicted"/>
<evidence type="ECO:0000256" key="2">
    <source>
        <dbReference type="ARBA" id="ARBA00022618"/>
    </source>
</evidence>
<accession>A0A9D2GH38</accession>
<feature type="region of interest" description="Disordered" evidence="5">
    <location>
        <begin position="1"/>
        <end position="24"/>
    </location>
</feature>
<dbReference type="GO" id="GO:0051304">
    <property type="term" value="P:chromosome separation"/>
    <property type="evidence" value="ECO:0007669"/>
    <property type="project" value="InterPro"/>
</dbReference>
<dbReference type="GO" id="GO:0051301">
    <property type="term" value="P:cell division"/>
    <property type="evidence" value="ECO:0007669"/>
    <property type="project" value="UniProtKB-KW"/>
</dbReference>